<sequence>MEFPDAHSSVVGINGEIEGSLFGWDDGECPSVPEWTPSNAFTTNQTLQSFPPLPSVFESDGTCAPSFKHPHEHSLPPLAEGLLNFSKVESGSPWSVEAEGTPFSTPSLYPVPFAHGAGNYQQAGSGSSSSLANALQLDLCSPAPHSPLPPVISLPHEDTLAPHEPPHGPYSPFAPPMAALSPQSAPHPTIHLPAYTIRRPRSHTDARRTSALPLAVPAREPDGVYTALLAPVASTLFDWHPPVDTVYTSPAGSGTSTTALPAVQSRHSNFSSVPSPSTLLHSPGKPAKHTARTTPRGPRPRNAQVTAAPLRFVPYTHQPSSSPASSQLRCQYCDFVQTNGRVVDLERHTRTHFQEVTPSPVCDRGCGATFSRPDALLRHQANKNLPCRRGSRRQVG</sequence>
<organism evidence="1 2">
    <name type="scientific">Auriscalpium vulgare</name>
    <dbReference type="NCBI Taxonomy" id="40419"/>
    <lineage>
        <taxon>Eukaryota</taxon>
        <taxon>Fungi</taxon>
        <taxon>Dikarya</taxon>
        <taxon>Basidiomycota</taxon>
        <taxon>Agaricomycotina</taxon>
        <taxon>Agaricomycetes</taxon>
        <taxon>Russulales</taxon>
        <taxon>Auriscalpiaceae</taxon>
        <taxon>Auriscalpium</taxon>
    </lineage>
</organism>
<protein>
    <submittedName>
        <fullName evidence="1">Uncharacterized protein</fullName>
    </submittedName>
</protein>
<dbReference type="Proteomes" id="UP000814033">
    <property type="component" value="Unassembled WGS sequence"/>
</dbReference>
<accession>A0ACB8RDK8</accession>
<dbReference type="EMBL" id="MU276106">
    <property type="protein sequence ID" value="KAI0041716.1"/>
    <property type="molecule type" value="Genomic_DNA"/>
</dbReference>
<comment type="caution">
    <text evidence="1">The sequence shown here is derived from an EMBL/GenBank/DDBJ whole genome shotgun (WGS) entry which is preliminary data.</text>
</comment>
<name>A0ACB8RDK8_9AGAM</name>
<reference evidence="1" key="1">
    <citation type="submission" date="2021-02" db="EMBL/GenBank/DDBJ databases">
        <authorList>
            <consortium name="DOE Joint Genome Institute"/>
            <person name="Ahrendt S."/>
            <person name="Looney B.P."/>
            <person name="Miyauchi S."/>
            <person name="Morin E."/>
            <person name="Drula E."/>
            <person name="Courty P.E."/>
            <person name="Chicoki N."/>
            <person name="Fauchery L."/>
            <person name="Kohler A."/>
            <person name="Kuo A."/>
            <person name="Labutti K."/>
            <person name="Pangilinan J."/>
            <person name="Lipzen A."/>
            <person name="Riley R."/>
            <person name="Andreopoulos W."/>
            <person name="He G."/>
            <person name="Johnson J."/>
            <person name="Barry K.W."/>
            <person name="Grigoriev I.V."/>
            <person name="Nagy L."/>
            <person name="Hibbett D."/>
            <person name="Henrissat B."/>
            <person name="Matheny P.B."/>
            <person name="Labbe J."/>
            <person name="Martin F."/>
        </authorList>
    </citation>
    <scope>NUCLEOTIDE SEQUENCE</scope>
    <source>
        <strain evidence="1">FP105234-sp</strain>
    </source>
</reference>
<keyword evidence="2" id="KW-1185">Reference proteome</keyword>
<gene>
    <name evidence="1" type="ORF">FA95DRAFT_1565102</name>
</gene>
<evidence type="ECO:0000313" key="1">
    <source>
        <dbReference type="EMBL" id="KAI0041716.1"/>
    </source>
</evidence>
<proteinExistence type="predicted"/>
<reference evidence="1" key="2">
    <citation type="journal article" date="2022" name="New Phytol.">
        <title>Evolutionary transition to the ectomycorrhizal habit in the genomes of a hyperdiverse lineage of mushroom-forming fungi.</title>
        <authorList>
            <person name="Looney B."/>
            <person name="Miyauchi S."/>
            <person name="Morin E."/>
            <person name="Drula E."/>
            <person name="Courty P.E."/>
            <person name="Kohler A."/>
            <person name="Kuo A."/>
            <person name="LaButti K."/>
            <person name="Pangilinan J."/>
            <person name="Lipzen A."/>
            <person name="Riley R."/>
            <person name="Andreopoulos W."/>
            <person name="He G."/>
            <person name="Johnson J."/>
            <person name="Nolan M."/>
            <person name="Tritt A."/>
            <person name="Barry K.W."/>
            <person name="Grigoriev I.V."/>
            <person name="Nagy L.G."/>
            <person name="Hibbett D."/>
            <person name="Henrissat B."/>
            <person name="Matheny P.B."/>
            <person name="Labbe J."/>
            <person name="Martin F.M."/>
        </authorList>
    </citation>
    <scope>NUCLEOTIDE SEQUENCE</scope>
    <source>
        <strain evidence="1">FP105234-sp</strain>
    </source>
</reference>
<evidence type="ECO:0000313" key="2">
    <source>
        <dbReference type="Proteomes" id="UP000814033"/>
    </source>
</evidence>